<dbReference type="AlphaFoldDB" id="A0A9P0DAR0"/>
<accession>A0A9P0DAR0</accession>
<name>A0A9P0DAR0_9CUCU</name>
<reference evidence="1" key="1">
    <citation type="submission" date="2022-01" db="EMBL/GenBank/DDBJ databases">
        <authorList>
            <person name="King R."/>
        </authorList>
    </citation>
    <scope>NUCLEOTIDE SEQUENCE</scope>
</reference>
<organism evidence="1 2">
    <name type="scientific">Psylliodes chrysocephalus</name>
    <dbReference type="NCBI Taxonomy" id="3402493"/>
    <lineage>
        <taxon>Eukaryota</taxon>
        <taxon>Metazoa</taxon>
        <taxon>Ecdysozoa</taxon>
        <taxon>Arthropoda</taxon>
        <taxon>Hexapoda</taxon>
        <taxon>Insecta</taxon>
        <taxon>Pterygota</taxon>
        <taxon>Neoptera</taxon>
        <taxon>Endopterygota</taxon>
        <taxon>Coleoptera</taxon>
        <taxon>Polyphaga</taxon>
        <taxon>Cucujiformia</taxon>
        <taxon>Chrysomeloidea</taxon>
        <taxon>Chrysomelidae</taxon>
        <taxon>Galerucinae</taxon>
        <taxon>Alticini</taxon>
        <taxon>Psylliodes</taxon>
    </lineage>
</organism>
<dbReference type="EMBL" id="OV651821">
    <property type="protein sequence ID" value="CAH1115501.1"/>
    <property type="molecule type" value="Genomic_DNA"/>
</dbReference>
<dbReference type="OrthoDB" id="6779103at2759"/>
<evidence type="ECO:0000313" key="1">
    <source>
        <dbReference type="EMBL" id="CAH1115501.1"/>
    </source>
</evidence>
<keyword evidence="2" id="KW-1185">Reference proteome</keyword>
<gene>
    <name evidence="1" type="ORF">PSYICH_LOCUS15377</name>
</gene>
<protein>
    <submittedName>
        <fullName evidence="1">Uncharacterized protein</fullName>
    </submittedName>
</protein>
<proteinExistence type="predicted"/>
<evidence type="ECO:0000313" key="2">
    <source>
        <dbReference type="Proteomes" id="UP001153636"/>
    </source>
</evidence>
<dbReference type="Proteomes" id="UP001153636">
    <property type="component" value="Chromosome 9"/>
</dbReference>
<sequence>MMEVGKENSRKHSEIVVKGKSEVKFSTVGKIYLIFTYGRYSDPDPSLENFSQPCDHNRKTYECCKVGTQDILILKKQFYNHSSKVLQDRLLCLYMCVMTAKRHRESKEIRARKATVGYMSKSGKNGVRVCKGFFATIFSIPYNRLTIVAKVLETGNSPSGKKWGGDRKSQKSATTKERVREFIGKLRGKESHYKQKKPKRIYLIFVYIASDLCSKCTRLKERLKQSNDPEKKNNIILEYRMHKKIANNFYELWRENPDNSITFCFDLQQVQPLPRTPIGNAFYAHQISLYSF</sequence>